<evidence type="ECO:0000313" key="2">
    <source>
        <dbReference type="Proteomes" id="UP001234297"/>
    </source>
</evidence>
<sequence>MEGEEEACNTRLCLGIGCGGYGGSEERGHGEGKPPVRLLMLFPTHLDTSKEEEDGNRNDHGKNGTWKKLKLTKEQSSMLEDIFKERNNLTMMEKQALAKKLNLSPRQVEVWFQNRRARTKSKQMEFHRAFLKKQCERLSNENLQLKKEMQELMKLIELSSPFYSHELPKATATVLALCPSCKKIA</sequence>
<evidence type="ECO:0000313" key="1">
    <source>
        <dbReference type="EMBL" id="KAJ8641117.1"/>
    </source>
</evidence>
<keyword evidence="2" id="KW-1185">Reference proteome</keyword>
<reference evidence="1 2" key="1">
    <citation type="journal article" date="2022" name="Hortic Res">
        <title>A haplotype resolved chromosomal level avocado genome allows analysis of novel avocado genes.</title>
        <authorList>
            <person name="Nath O."/>
            <person name="Fletcher S.J."/>
            <person name="Hayward A."/>
            <person name="Shaw L.M."/>
            <person name="Masouleh A.K."/>
            <person name="Furtado A."/>
            <person name="Henry R.J."/>
            <person name="Mitter N."/>
        </authorList>
    </citation>
    <scope>NUCLEOTIDE SEQUENCE [LARGE SCALE GENOMIC DNA]</scope>
    <source>
        <strain evidence="2">cv. Hass</strain>
    </source>
</reference>
<comment type="caution">
    <text evidence="1">The sequence shown here is derived from an EMBL/GenBank/DDBJ whole genome shotgun (WGS) entry which is preliminary data.</text>
</comment>
<proteinExistence type="predicted"/>
<gene>
    <name evidence="1" type="ORF">MRB53_017811</name>
</gene>
<accession>A0ACC2M7I8</accession>
<organism evidence="1 2">
    <name type="scientific">Persea americana</name>
    <name type="common">Avocado</name>
    <dbReference type="NCBI Taxonomy" id="3435"/>
    <lineage>
        <taxon>Eukaryota</taxon>
        <taxon>Viridiplantae</taxon>
        <taxon>Streptophyta</taxon>
        <taxon>Embryophyta</taxon>
        <taxon>Tracheophyta</taxon>
        <taxon>Spermatophyta</taxon>
        <taxon>Magnoliopsida</taxon>
        <taxon>Magnoliidae</taxon>
        <taxon>Laurales</taxon>
        <taxon>Lauraceae</taxon>
        <taxon>Persea</taxon>
    </lineage>
</organism>
<protein>
    <submittedName>
        <fullName evidence="1">Uncharacterized protein</fullName>
    </submittedName>
</protein>
<dbReference type="EMBL" id="CM056813">
    <property type="protein sequence ID" value="KAJ8641117.1"/>
    <property type="molecule type" value="Genomic_DNA"/>
</dbReference>
<dbReference type="Proteomes" id="UP001234297">
    <property type="component" value="Chromosome 5"/>
</dbReference>
<name>A0ACC2M7I8_PERAE</name>